<dbReference type="GO" id="GO:0030277">
    <property type="term" value="P:maintenance of gastrointestinal epithelium"/>
    <property type="evidence" value="ECO:0007669"/>
    <property type="project" value="TreeGrafter"/>
</dbReference>
<dbReference type="AlphaFoldDB" id="A0A8T2IKN2"/>
<organism evidence="8 9">
    <name type="scientific">Hymenochirus boettgeri</name>
    <name type="common">Congo dwarf clawed frog</name>
    <dbReference type="NCBI Taxonomy" id="247094"/>
    <lineage>
        <taxon>Eukaryota</taxon>
        <taxon>Metazoa</taxon>
        <taxon>Chordata</taxon>
        <taxon>Craniata</taxon>
        <taxon>Vertebrata</taxon>
        <taxon>Euteleostomi</taxon>
        <taxon>Amphibia</taxon>
        <taxon>Batrachia</taxon>
        <taxon>Anura</taxon>
        <taxon>Pipoidea</taxon>
        <taxon>Pipidae</taxon>
        <taxon>Pipinae</taxon>
        <taxon>Hymenochirus</taxon>
    </lineage>
</organism>
<dbReference type="EMBL" id="JAACNH010000688">
    <property type="protein sequence ID" value="KAG8430706.1"/>
    <property type="molecule type" value="Genomic_DNA"/>
</dbReference>
<dbReference type="FunFam" id="4.10.110.10:FF:000006">
    <property type="entry name" value="Trefoil factor 1"/>
    <property type="match status" value="1"/>
</dbReference>
<reference evidence="8" key="1">
    <citation type="thesis" date="2020" institute="ProQuest LLC" country="789 East Eisenhower Parkway, Ann Arbor, MI, USA">
        <title>Comparative Genomics and Chromosome Evolution.</title>
        <authorList>
            <person name="Mudd A.B."/>
        </authorList>
    </citation>
    <scope>NUCLEOTIDE SEQUENCE</scope>
    <source>
        <strain evidence="8">Female2</strain>
        <tissue evidence="8">Blood</tissue>
    </source>
</reference>
<feature type="disulfide bond" evidence="4">
    <location>
        <begin position="40"/>
        <end position="55"/>
    </location>
</feature>
<keyword evidence="6" id="KW-0732">Signal</keyword>
<dbReference type="GO" id="GO:0005615">
    <property type="term" value="C:extracellular space"/>
    <property type="evidence" value="ECO:0007669"/>
    <property type="project" value="TreeGrafter"/>
</dbReference>
<dbReference type="CDD" id="cd00111">
    <property type="entry name" value="Trefoil"/>
    <property type="match status" value="1"/>
</dbReference>
<keyword evidence="9" id="KW-1185">Reference proteome</keyword>
<proteinExistence type="predicted"/>
<dbReference type="Gene3D" id="4.10.110.10">
    <property type="entry name" value="Spasmolytic Protein, domain 1"/>
    <property type="match status" value="1"/>
</dbReference>
<dbReference type="PANTHER" id="PTHR13826:SF22">
    <property type="entry name" value="GASTROINTESTINAL GROWTH FACTOR XP4-RELATED"/>
    <property type="match status" value="1"/>
</dbReference>
<accession>A0A8T2IKN2</accession>
<evidence type="ECO:0000256" key="4">
    <source>
        <dbReference type="PROSITE-ProRule" id="PRU00779"/>
    </source>
</evidence>
<dbReference type="InterPro" id="IPR044913">
    <property type="entry name" value="P_trefoil_dom_sf"/>
</dbReference>
<dbReference type="OrthoDB" id="10051464at2759"/>
<evidence type="ECO:0000256" key="3">
    <source>
        <dbReference type="ARBA" id="ARBA00023157"/>
    </source>
</evidence>
<dbReference type="PROSITE" id="PS51448">
    <property type="entry name" value="P_TREFOIL_2"/>
    <property type="match status" value="1"/>
</dbReference>
<feature type="region of interest" description="Disordered" evidence="5">
    <location>
        <begin position="78"/>
        <end position="100"/>
    </location>
</feature>
<keyword evidence="2" id="KW-0964">Secreted</keyword>
<dbReference type="PROSITE" id="PS00025">
    <property type="entry name" value="P_TREFOIL_1"/>
    <property type="match status" value="1"/>
</dbReference>
<dbReference type="PANTHER" id="PTHR13826">
    <property type="entry name" value="INTESTINAL TREFOIL FACTOR-RELATED"/>
    <property type="match status" value="1"/>
</dbReference>
<evidence type="ECO:0000313" key="8">
    <source>
        <dbReference type="EMBL" id="KAG8430706.1"/>
    </source>
</evidence>
<feature type="chain" id="PRO_5035819877" description="P-type domain-containing protein" evidence="6">
    <location>
        <begin position="24"/>
        <end position="100"/>
    </location>
</feature>
<evidence type="ECO:0000313" key="9">
    <source>
        <dbReference type="Proteomes" id="UP000812440"/>
    </source>
</evidence>
<dbReference type="InterPro" id="IPR017957">
    <property type="entry name" value="P_trefoil_CS"/>
</dbReference>
<evidence type="ECO:0000256" key="1">
    <source>
        <dbReference type="ARBA" id="ARBA00004613"/>
    </source>
</evidence>
<feature type="disulfide bond" evidence="4">
    <location>
        <begin position="30"/>
        <end position="56"/>
    </location>
</feature>
<comment type="subcellular location">
    <subcellularLocation>
        <location evidence="1">Secreted</location>
    </subcellularLocation>
</comment>
<protein>
    <recommendedName>
        <fullName evidence="7">P-type domain-containing protein</fullName>
    </recommendedName>
</protein>
<sequence>MGYKVLCLVAVALIVGTISSANGQFTKEQCAVKAAARINCGYSGITPQQCVEKKCCFDSSVPDAPWCYQAQAVVKPDEHKTNNNENNHETNNKNNDECLW</sequence>
<dbReference type="InterPro" id="IPR017994">
    <property type="entry name" value="P_trefoil_chordata"/>
</dbReference>
<evidence type="ECO:0000256" key="6">
    <source>
        <dbReference type="SAM" id="SignalP"/>
    </source>
</evidence>
<feature type="domain" description="P-type" evidence="7">
    <location>
        <begin position="28"/>
        <end position="71"/>
    </location>
</feature>
<feature type="disulfide bond" evidence="4">
    <location>
        <begin position="50"/>
        <end position="67"/>
    </location>
</feature>
<dbReference type="SMART" id="SM00018">
    <property type="entry name" value="PD"/>
    <property type="match status" value="1"/>
</dbReference>
<evidence type="ECO:0000256" key="2">
    <source>
        <dbReference type="ARBA" id="ARBA00022525"/>
    </source>
</evidence>
<comment type="caution">
    <text evidence="8">The sequence shown here is derived from an EMBL/GenBank/DDBJ whole genome shotgun (WGS) entry which is preliminary data.</text>
</comment>
<gene>
    <name evidence="8" type="ORF">GDO86_020097</name>
</gene>
<dbReference type="InterPro" id="IPR000519">
    <property type="entry name" value="P_trefoil_dom"/>
</dbReference>
<dbReference type="SUPFAM" id="SSF57492">
    <property type="entry name" value="Trefoil"/>
    <property type="match status" value="1"/>
</dbReference>
<evidence type="ECO:0000259" key="7">
    <source>
        <dbReference type="PROSITE" id="PS51448"/>
    </source>
</evidence>
<dbReference type="PRINTS" id="PR00680">
    <property type="entry name" value="PTREFOIL"/>
</dbReference>
<evidence type="ECO:0000256" key="5">
    <source>
        <dbReference type="SAM" id="MobiDB-lite"/>
    </source>
</evidence>
<keyword evidence="3 4" id="KW-1015">Disulfide bond</keyword>
<dbReference type="Proteomes" id="UP000812440">
    <property type="component" value="Unassembled WGS sequence"/>
</dbReference>
<feature type="signal peptide" evidence="6">
    <location>
        <begin position="1"/>
        <end position="23"/>
    </location>
</feature>
<name>A0A8T2IKN2_9PIPI</name>
<dbReference type="Pfam" id="PF00088">
    <property type="entry name" value="Trefoil"/>
    <property type="match status" value="1"/>
</dbReference>